<evidence type="ECO:0000256" key="1">
    <source>
        <dbReference type="ARBA" id="ARBA00004651"/>
    </source>
</evidence>
<dbReference type="Pfam" id="PF07690">
    <property type="entry name" value="MFS_1"/>
    <property type="match status" value="1"/>
</dbReference>
<feature type="transmembrane region" description="Helical" evidence="8">
    <location>
        <begin position="166"/>
        <end position="186"/>
    </location>
</feature>
<keyword evidence="11" id="KW-1185">Reference proteome</keyword>
<dbReference type="InterPro" id="IPR011701">
    <property type="entry name" value="MFS"/>
</dbReference>
<reference evidence="10 11" key="1">
    <citation type="submission" date="2018-10" db="EMBL/GenBank/DDBJ databases">
        <title>Marmoricola sp. 4Q3S-7 whole genome shotgun sequence.</title>
        <authorList>
            <person name="Li F."/>
        </authorList>
    </citation>
    <scope>NUCLEOTIDE SEQUENCE [LARGE SCALE GENOMIC DNA]</scope>
    <source>
        <strain evidence="10 11">4Q3S-7</strain>
    </source>
</reference>
<proteinExistence type="inferred from homology"/>
<evidence type="ECO:0000256" key="6">
    <source>
        <dbReference type="ARBA" id="ARBA00022989"/>
    </source>
</evidence>
<dbReference type="PROSITE" id="PS50850">
    <property type="entry name" value="MFS"/>
    <property type="match status" value="1"/>
</dbReference>
<dbReference type="PRINTS" id="PR01036">
    <property type="entry name" value="TCRTETB"/>
</dbReference>
<feature type="transmembrane region" description="Helical" evidence="8">
    <location>
        <begin position="77"/>
        <end position="97"/>
    </location>
</feature>
<feature type="transmembrane region" description="Helical" evidence="8">
    <location>
        <begin position="48"/>
        <end position="65"/>
    </location>
</feature>
<dbReference type="PANTHER" id="PTHR42718:SF42">
    <property type="entry name" value="EXPORT PROTEIN"/>
    <property type="match status" value="1"/>
</dbReference>
<keyword evidence="3" id="KW-0813">Transport</keyword>
<feature type="transmembrane region" description="Helical" evidence="8">
    <location>
        <begin position="198"/>
        <end position="216"/>
    </location>
</feature>
<dbReference type="EMBL" id="RDBE01000010">
    <property type="protein sequence ID" value="RLV48388.1"/>
    <property type="molecule type" value="Genomic_DNA"/>
</dbReference>
<evidence type="ECO:0000256" key="5">
    <source>
        <dbReference type="ARBA" id="ARBA00022692"/>
    </source>
</evidence>
<feature type="transmembrane region" description="Helical" evidence="8">
    <location>
        <begin position="265"/>
        <end position="286"/>
    </location>
</feature>
<evidence type="ECO:0000259" key="9">
    <source>
        <dbReference type="PROSITE" id="PS50850"/>
    </source>
</evidence>
<feature type="transmembrane region" description="Helical" evidence="8">
    <location>
        <begin position="355"/>
        <end position="374"/>
    </location>
</feature>
<dbReference type="InterPro" id="IPR020846">
    <property type="entry name" value="MFS_dom"/>
</dbReference>
<dbReference type="GO" id="GO:0022857">
    <property type="term" value="F:transmembrane transporter activity"/>
    <property type="evidence" value="ECO:0007669"/>
    <property type="project" value="InterPro"/>
</dbReference>
<dbReference type="OrthoDB" id="7375466at2"/>
<comment type="similarity">
    <text evidence="2">Belongs to the major facilitator superfamily. EmrB family.</text>
</comment>
<dbReference type="PANTHER" id="PTHR42718">
    <property type="entry name" value="MAJOR FACILITATOR SUPERFAMILY MULTIDRUG TRANSPORTER MFSC"/>
    <property type="match status" value="1"/>
</dbReference>
<evidence type="ECO:0000256" key="3">
    <source>
        <dbReference type="ARBA" id="ARBA00022448"/>
    </source>
</evidence>
<keyword evidence="5 8" id="KW-0812">Transmembrane</keyword>
<evidence type="ECO:0000256" key="2">
    <source>
        <dbReference type="ARBA" id="ARBA00008537"/>
    </source>
</evidence>
<feature type="domain" description="Major facilitator superfamily (MFS) profile" evidence="9">
    <location>
        <begin position="12"/>
        <end position="476"/>
    </location>
</feature>
<evidence type="ECO:0000256" key="7">
    <source>
        <dbReference type="ARBA" id="ARBA00023136"/>
    </source>
</evidence>
<feature type="transmembrane region" description="Helical" evidence="8">
    <location>
        <begin position="395"/>
        <end position="415"/>
    </location>
</feature>
<dbReference type="InterPro" id="IPR004638">
    <property type="entry name" value="EmrB-like"/>
</dbReference>
<evidence type="ECO:0000256" key="4">
    <source>
        <dbReference type="ARBA" id="ARBA00022475"/>
    </source>
</evidence>
<comment type="caution">
    <text evidence="10">The sequence shown here is derived from an EMBL/GenBank/DDBJ whole genome shotgun (WGS) entry which is preliminary data.</text>
</comment>
<protein>
    <submittedName>
        <fullName evidence="10">DHA2 family efflux MFS transporter permease subunit</fullName>
    </submittedName>
</protein>
<keyword evidence="6 8" id="KW-1133">Transmembrane helix</keyword>
<organism evidence="10 11">
    <name type="scientific">Nocardioides mangrovicus</name>
    <dbReference type="NCBI Taxonomy" id="2478913"/>
    <lineage>
        <taxon>Bacteria</taxon>
        <taxon>Bacillati</taxon>
        <taxon>Actinomycetota</taxon>
        <taxon>Actinomycetes</taxon>
        <taxon>Propionibacteriales</taxon>
        <taxon>Nocardioidaceae</taxon>
        <taxon>Nocardioides</taxon>
    </lineage>
</organism>
<name>A0A3L8P1U3_9ACTN</name>
<dbReference type="GO" id="GO:0005886">
    <property type="term" value="C:plasma membrane"/>
    <property type="evidence" value="ECO:0007669"/>
    <property type="project" value="UniProtKB-SubCell"/>
</dbReference>
<dbReference type="CDD" id="cd17321">
    <property type="entry name" value="MFS_MMR_MDR_like"/>
    <property type="match status" value="1"/>
</dbReference>
<accession>A0A3L8P1U3</accession>
<feature type="transmembrane region" description="Helical" evidence="8">
    <location>
        <begin position="103"/>
        <end position="124"/>
    </location>
</feature>
<dbReference type="Gene3D" id="1.20.1720.10">
    <property type="entry name" value="Multidrug resistance protein D"/>
    <property type="match status" value="1"/>
</dbReference>
<dbReference type="SUPFAM" id="SSF103473">
    <property type="entry name" value="MFS general substrate transporter"/>
    <property type="match status" value="1"/>
</dbReference>
<feature type="transmembrane region" description="Helical" evidence="8">
    <location>
        <begin position="329"/>
        <end position="349"/>
    </location>
</feature>
<dbReference type="NCBIfam" id="TIGR00711">
    <property type="entry name" value="efflux_EmrB"/>
    <property type="match status" value="1"/>
</dbReference>
<feature type="transmembrane region" description="Helical" evidence="8">
    <location>
        <begin position="454"/>
        <end position="471"/>
    </location>
</feature>
<sequence>MPGTDELRPWRALAALVLGFFMILVDLTIVTVATPTIIEKLDASVNEVVWVSSAYMLAYAVPVLISGRLGDRFGSKYLYLAGLTVFTLASLWCGLTNSIEMLIVARVVQGLGASMITPQTMAIITRIFPAAERGKAMAAWGATAGVAMVVGPVLGGVLTDGLGWEWIFFVNVPVGVIGFVLAMRWVPALPTHEHSFDWLGVVMSGVGLFLLAFGIQEGHDKHWASWIIAMIVGGVVMIGLFVLWQARNRREPLVPLGLFKDRNFSVSNVAISVMGFVGVSMGYPLMLWAQAVRGYSPTQSALLLLPMAVMSIVLAPYVGRLTDRVHPRLVVGTGFALTIIGMFTLATQLQRTSQIWLLCVFQVVLGTGNAFIWAPTAATANRNLPLRLAGAGAGVYNAVRQVGSVVGAAAIAVMMDSRLSHYLPGAAAHGDAGAARITDSRAADLFSKAMQQSFLLPAAICVLGLVAVLFYEPFKHTAGAPASSPDLRGRHVDRGVAVDAPARG</sequence>
<dbReference type="InterPro" id="IPR036259">
    <property type="entry name" value="MFS_trans_sf"/>
</dbReference>
<dbReference type="FunFam" id="1.20.1720.10:FF:000021">
    <property type="entry name" value="Drug resistance transporter, EmrB/QacA subfamily"/>
    <property type="match status" value="1"/>
</dbReference>
<feature type="transmembrane region" description="Helical" evidence="8">
    <location>
        <begin position="298"/>
        <end position="317"/>
    </location>
</feature>
<evidence type="ECO:0000313" key="10">
    <source>
        <dbReference type="EMBL" id="RLV48388.1"/>
    </source>
</evidence>
<feature type="transmembrane region" description="Helical" evidence="8">
    <location>
        <begin position="222"/>
        <end position="244"/>
    </location>
</feature>
<evidence type="ECO:0000313" key="11">
    <source>
        <dbReference type="Proteomes" id="UP000281708"/>
    </source>
</evidence>
<dbReference type="Gene3D" id="1.20.1250.20">
    <property type="entry name" value="MFS general substrate transporter like domains"/>
    <property type="match status" value="1"/>
</dbReference>
<feature type="transmembrane region" description="Helical" evidence="8">
    <location>
        <begin position="136"/>
        <end position="154"/>
    </location>
</feature>
<dbReference type="Proteomes" id="UP000281708">
    <property type="component" value="Unassembled WGS sequence"/>
</dbReference>
<keyword evidence="7 8" id="KW-0472">Membrane</keyword>
<evidence type="ECO:0000256" key="8">
    <source>
        <dbReference type="SAM" id="Phobius"/>
    </source>
</evidence>
<keyword evidence="4" id="KW-1003">Cell membrane</keyword>
<dbReference type="AlphaFoldDB" id="A0A3L8P1U3"/>
<gene>
    <name evidence="10" type="ORF">D9V37_16910</name>
</gene>
<feature type="transmembrane region" description="Helical" evidence="8">
    <location>
        <begin position="12"/>
        <end position="36"/>
    </location>
</feature>
<comment type="subcellular location">
    <subcellularLocation>
        <location evidence="1">Cell membrane</location>
        <topology evidence="1">Multi-pass membrane protein</topology>
    </subcellularLocation>
</comment>